<name>A0A0D0DYK7_9AGAM</name>
<dbReference type="HOGENOM" id="CLU_2886464_0_0_1"/>
<organism evidence="2 3">
    <name type="scientific">Paxillus rubicundulus Ve08.2h10</name>
    <dbReference type="NCBI Taxonomy" id="930991"/>
    <lineage>
        <taxon>Eukaryota</taxon>
        <taxon>Fungi</taxon>
        <taxon>Dikarya</taxon>
        <taxon>Basidiomycota</taxon>
        <taxon>Agaricomycotina</taxon>
        <taxon>Agaricomycetes</taxon>
        <taxon>Agaricomycetidae</taxon>
        <taxon>Boletales</taxon>
        <taxon>Paxilineae</taxon>
        <taxon>Paxillaceae</taxon>
        <taxon>Paxillus</taxon>
    </lineage>
</organism>
<evidence type="ECO:0000313" key="3">
    <source>
        <dbReference type="Proteomes" id="UP000054538"/>
    </source>
</evidence>
<evidence type="ECO:0000256" key="1">
    <source>
        <dbReference type="SAM" id="MobiDB-lite"/>
    </source>
</evidence>
<accession>A0A0D0DYK7</accession>
<reference evidence="3" key="2">
    <citation type="submission" date="2015-01" db="EMBL/GenBank/DDBJ databases">
        <title>Evolutionary Origins and Diversification of the Mycorrhizal Mutualists.</title>
        <authorList>
            <consortium name="DOE Joint Genome Institute"/>
            <consortium name="Mycorrhizal Genomics Consortium"/>
            <person name="Kohler A."/>
            <person name="Kuo A."/>
            <person name="Nagy L.G."/>
            <person name="Floudas D."/>
            <person name="Copeland A."/>
            <person name="Barry K.W."/>
            <person name="Cichocki N."/>
            <person name="Veneault-Fourrey C."/>
            <person name="LaButti K."/>
            <person name="Lindquist E.A."/>
            <person name="Lipzen A."/>
            <person name="Lundell T."/>
            <person name="Morin E."/>
            <person name="Murat C."/>
            <person name="Riley R."/>
            <person name="Ohm R."/>
            <person name="Sun H."/>
            <person name="Tunlid A."/>
            <person name="Henrissat B."/>
            <person name="Grigoriev I.V."/>
            <person name="Hibbett D.S."/>
            <person name="Martin F."/>
        </authorList>
    </citation>
    <scope>NUCLEOTIDE SEQUENCE [LARGE SCALE GENOMIC DNA]</scope>
    <source>
        <strain evidence="3">Ve08.2h10</strain>
    </source>
</reference>
<sequence>MEVYIAGKSLHLRLELTKALATSPEVREDHPGKGMVCSVWEDVEPSQTAGQPKDRALDGLKNC</sequence>
<keyword evidence="3" id="KW-1185">Reference proteome</keyword>
<dbReference type="EMBL" id="KN824825">
    <property type="protein sequence ID" value="KIL00869.1"/>
    <property type="molecule type" value="Genomic_DNA"/>
</dbReference>
<feature type="compositionally biased region" description="Basic and acidic residues" evidence="1">
    <location>
        <begin position="52"/>
        <end position="63"/>
    </location>
</feature>
<dbReference type="InParanoid" id="A0A0D0DYK7"/>
<reference evidence="2 3" key="1">
    <citation type="submission" date="2014-04" db="EMBL/GenBank/DDBJ databases">
        <authorList>
            <consortium name="DOE Joint Genome Institute"/>
            <person name="Kuo A."/>
            <person name="Kohler A."/>
            <person name="Jargeat P."/>
            <person name="Nagy L.G."/>
            <person name="Floudas D."/>
            <person name="Copeland A."/>
            <person name="Barry K.W."/>
            <person name="Cichocki N."/>
            <person name="Veneault-Fourrey C."/>
            <person name="LaButti K."/>
            <person name="Lindquist E.A."/>
            <person name="Lipzen A."/>
            <person name="Lundell T."/>
            <person name="Morin E."/>
            <person name="Murat C."/>
            <person name="Sun H."/>
            <person name="Tunlid A."/>
            <person name="Henrissat B."/>
            <person name="Grigoriev I.V."/>
            <person name="Hibbett D.S."/>
            <person name="Martin F."/>
            <person name="Nordberg H.P."/>
            <person name="Cantor M.N."/>
            <person name="Hua S.X."/>
        </authorList>
    </citation>
    <scope>NUCLEOTIDE SEQUENCE [LARGE SCALE GENOMIC DNA]</scope>
    <source>
        <strain evidence="2 3">Ve08.2h10</strain>
    </source>
</reference>
<feature type="region of interest" description="Disordered" evidence="1">
    <location>
        <begin position="44"/>
        <end position="63"/>
    </location>
</feature>
<gene>
    <name evidence="2" type="ORF">PAXRUDRAFT_821203</name>
</gene>
<evidence type="ECO:0000313" key="2">
    <source>
        <dbReference type="EMBL" id="KIL00869.1"/>
    </source>
</evidence>
<dbReference type="AlphaFoldDB" id="A0A0D0DYK7"/>
<proteinExistence type="predicted"/>
<protein>
    <submittedName>
        <fullName evidence="2">Uncharacterized protein</fullName>
    </submittedName>
</protein>
<dbReference type="Proteomes" id="UP000054538">
    <property type="component" value="Unassembled WGS sequence"/>
</dbReference>